<dbReference type="Proteomes" id="UP000037755">
    <property type="component" value="Unassembled WGS sequence"/>
</dbReference>
<sequence>MDNHCFVVLELPGGEELKYVDEANTHGFWTAVAGNIRDGKAKIISKRQDTGISEDLRSHVSGNQKFTTYVLVDMHLHPQRCSNNRIFERVSAWLTGTGRHRVIDDGANFQLVTID</sequence>
<protein>
    <submittedName>
        <fullName evidence="1">Uncharacterized protein</fullName>
    </submittedName>
</protein>
<gene>
    <name evidence="1" type="ORF">AM493_01635</name>
</gene>
<reference evidence="1 2" key="1">
    <citation type="submission" date="2015-08" db="EMBL/GenBank/DDBJ databases">
        <title>Whole genome sequence of Flavobacterium akiainvivens IK-1T, from decaying Wikstroemia oahuensis, an endemic Hawaiian shrub.</title>
        <authorList>
            <person name="Wan X."/>
            <person name="Hou S."/>
            <person name="Saito J."/>
            <person name="Donachie S."/>
        </authorList>
    </citation>
    <scope>NUCLEOTIDE SEQUENCE [LARGE SCALE GENOMIC DNA]</scope>
    <source>
        <strain evidence="1 2">IK-1</strain>
    </source>
</reference>
<dbReference type="EMBL" id="LIYD01000005">
    <property type="protein sequence ID" value="KOS04886.1"/>
    <property type="molecule type" value="Genomic_DNA"/>
</dbReference>
<dbReference type="AlphaFoldDB" id="A0A0M9VGV2"/>
<dbReference type="RefSeq" id="WP_054405934.1">
    <property type="nucleotide sequence ID" value="NZ_FOYA01000004.1"/>
</dbReference>
<organism evidence="1 2">
    <name type="scientific">Flavobacterium akiainvivens</name>
    <dbReference type="NCBI Taxonomy" id="1202724"/>
    <lineage>
        <taxon>Bacteria</taxon>
        <taxon>Pseudomonadati</taxon>
        <taxon>Bacteroidota</taxon>
        <taxon>Flavobacteriia</taxon>
        <taxon>Flavobacteriales</taxon>
        <taxon>Flavobacteriaceae</taxon>
        <taxon>Flavobacterium</taxon>
    </lineage>
</organism>
<evidence type="ECO:0000313" key="1">
    <source>
        <dbReference type="EMBL" id="KOS04886.1"/>
    </source>
</evidence>
<keyword evidence="2" id="KW-1185">Reference proteome</keyword>
<evidence type="ECO:0000313" key="2">
    <source>
        <dbReference type="Proteomes" id="UP000037755"/>
    </source>
</evidence>
<dbReference type="OrthoDB" id="1370587at2"/>
<accession>A0A0M9VGV2</accession>
<dbReference type="PATRIC" id="fig|1202724.3.peg.332"/>
<comment type="caution">
    <text evidence="1">The sequence shown here is derived from an EMBL/GenBank/DDBJ whole genome shotgun (WGS) entry which is preliminary data.</text>
</comment>
<proteinExistence type="predicted"/>
<name>A0A0M9VGV2_9FLAO</name>